<evidence type="ECO:0008006" key="5">
    <source>
        <dbReference type="Google" id="ProtNLM"/>
    </source>
</evidence>
<dbReference type="EMBL" id="CATQJL010000112">
    <property type="protein sequence ID" value="CAJ0594675.1"/>
    <property type="molecule type" value="Genomic_DNA"/>
</dbReference>
<feature type="compositionally biased region" description="Basic and acidic residues" evidence="2">
    <location>
        <begin position="121"/>
        <end position="133"/>
    </location>
</feature>
<feature type="compositionally biased region" description="Basic and acidic residues" evidence="2">
    <location>
        <begin position="170"/>
        <end position="194"/>
    </location>
</feature>
<accession>A0AA36GMB5</accession>
<keyword evidence="1" id="KW-0175">Coiled coil</keyword>
<feature type="region of interest" description="Disordered" evidence="2">
    <location>
        <begin position="96"/>
        <end position="133"/>
    </location>
</feature>
<sequence length="364" mass="42063">MVHRLTRGQDRRDQMKRLEQIQSEVRTIHCALQHQQETMDYLSKILEAVRDEIEEEETVAQNEARKLRKAINNLTTAIEAALKNLSLDVQSNAELLSEEGEGADAAPVKEETQPEDIGVESMEKGDDDAHMGQREAETIRNNQEYVEELMIEMEEAAPFEEPQVEEVQMEEPKMGENEAHADEPPKNEEAIERPQEARLRNEDLLSALQVEKKQTLQAIHDLNLLIDALEKEKTCGPRRYHKGEIRKDTERNMSCAFCSAVGYHYSDSCPEVPTGRERRELLEASNRCETCLEYCAGGNRCRKFYTKCFHCRETGHHSALCELPDRSREIFDQIEEAERSKQGNFQRLKQIDMEIQEHRQDPSH</sequence>
<gene>
    <name evidence="3" type="ORF">CYNAS_LOCUS6658</name>
</gene>
<evidence type="ECO:0000256" key="2">
    <source>
        <dbReference type="SAM" id="MobiDB-lite"/>
    </source>
</evidence>
<proteinExistence type="predicted"/>
<keyword evidence="4" id="KW-1185">Reference proteome</keyword>
<feature type="coiled-coil region" evidence="1">
    <location>
        <begin position="46"/>
        <end position="84"/>
    </location>
</feature>
<protein>
    <recommendedName>
        <fullName evidence="5">CCHC-type domain-containing protein</fullName>
    </recommendedName>
</protein>
<evidence type="ECO:0000256" key="1">
    <source>
        <dbReference type="SAM" id="Coils"/>
    </source>
</evidence>
<dbReference type="Proteomes" id="UP001176961">
    <property type="component" value="Unassembled WGS sequence"/>
</dbReference>
<reference evidence="3" key="1">
    <citation type="submission" date="2023-07" db="EMBL/GenBank/DDBJ databases">
        <authorList>
            <consortium name="CYATHOMIX"/>
        </authorList>
    </citation>
    <scope>NUCLEOTIDE SEQUENCE</scope>
    <source>
        <strain evidence="3">N/A</strain>
    </source>
</reference>
<organism evidence="3 4">
    <name type="scientific">Cylicocyclus nassatus</name>
    <name type="common">Nematode worm</name>
    <dbReference type="NCBI Taxonomy" id="53992"/>
    <lineage>
        <taxon>Eukaryota</taxon>
        <taxon>Metazoa</taxon>
        <taxon>Ecdysozoa</taxon>
        <taxon>Nematoda</taxon>
        <taxon>Chromadorea</taxon>
        <taxon>Rhabditida</taxon>
        <taxon>Rhabditina</taxon>
        <taxon>Rhabditomorpha</taxon>
        <taxon>Strongyloidea</taxon>
        <taxon>Strongylidae</taxon>
        <taxon>Cylicocyclus</taxon>
    </lineage>
</organism>
<name>A0AA36GMB5_CYLNA</name>
<evidence type="ECO:0000313" key="4">
    <source>
        <dbReference type="Proteomes" id="UP001176961"/>
    </source>
</evidence>
<comment type="caution">
    <text evidence="3">The sequence shown here is derived from an EMBL/GenBank/DDBJ whole genome shotgun (WGS) entry which is preliminary data.</text>
</comment>
<dbReference type="AlphaFoldDB" id="A0AA36GMB5"/>
<feature type="region of interest" description="Disordered" evidence="2">
    <location>
        <begin position="167"/>
        <end position="194"/>
    </location>
</feature>
<evidence type="ECO:0000313" key="3">
    <source>
        <dbReference type="EMBL" id="CAJ0594675.1"/>
    </source>
</evidence>